<dbReference type="GO" id="GO:0006270">
    <property type="term" value="P:DNA replication initiation"/>
    <property type="evidence" value="ECO:0007669"/>
    <property type="project" value="TreeGrafter"/>
</dbReference>
<feature type="binding site" evidence="11">
    <location>
        <position position="357"/>
    </location>
    <ligand>
        <name>Zn(2+)</name>
        <dbReference type="ChEBI" id="CHEBI:29105"/>
        <label>1</label>
    </ligand>
</feature>
<evidence type="ECO:0000256" key="4">
    <source>
        <dbReference type="ARBA" id="ARBA00022741"/>
    </source>
</evidence>
<comment type="subunit">
    <text evidence="11">Component of the replication restart primosome.</text>
</comment>
<comment type="caution">
    <text evidence="13">The sequence shown here is derived from an EMBL/GenBank/DDBJ whole genome shotgun (WGS) entry which is preliminary data.</text>
</comment>
<comment type="catalytic activity">
    <reaction evidence="11">
        <text>ATP + H2O = ADP + phosphate + H(+)</text>
        <dbReference type="Rhea" id="RHEA:13065"/>
        <dbReference type="ChEBI" id="CHEBI:15377"/>
        <dbReference type="ChEBI" id="CHEBI:15378"/>
        <dbReference type="ChEBI" id="CHEBI:30616"/>
        <dbReference type="ChEBI" id="CHEBI:43474"/>
        <dbReference type="ChEBI" id="CHEBI:456216"/>
        <dbReference type="EC" id="5.6.2.4"/>
    </reaction>
</comment>
<feature type="binding site" evidence="11">
    <location>
        <position position="360"/>
    </location>
    <ligand>
        <name>Zn(2+)</name>
        <dbReference type="ChEBI" id="CHEBI:29105"/>
        <label>1</label>
    </ligand>
</feature>
<comment type="function">
    <text evidence="11">Initiates the restart of stalled replication forks, which reloads the replicative helicase on sites other than the origin of replication. Recognizes and binds to abandoned replication forks and remodels them to uncover a helicase loading site. Promotes assembly of the primosome at these replication forks.</text>
</comment>
<evidence type="ECO:0000256" key="5">
    <source>
        <dbReference type="ARBA" id="ARBA00022801"/>
    </source>
</evidence>
<keyword evidence="3 11" id="KW-0479">Metal-binding</keyword>
<dbReference type="SUPFAM" id="SSF52540">
    <property type="entry name" value="P-loop containing nucleoside triphosphate hydrolases"/>
    <property type="match status" value="1"/>
</dbReference>
<comment type="cofactor">
    <cofactor evidence="11">
        <name>Zn(2+)</name>
        <dbReference type="ChEBI" id="CHEBI:29105"/>
    </cofactor>
    <text evidence="11">Binds 2 zinc ions per subunit.</text>
</comment>
<reference evidence="13 14" key="1">
    <citation type="submission" date="2017-07" db="EMBL/GenBank/DDBJ databases">
        <title>Recovery of genomes from metagenomes via a dereplication, aggregation, and scoring strategy.</title>
        <authorList>
            <person name="Sieber C.M."/>
            <person name="Probst A.J."/>
            <person name="Sharrar A."/>
            <person name="Thomas B.C."/>
            <person name="Hess M."/>
            <person name="Tringe S.G."/>
            <person name="Banfield J.F."/>
        </authorList>
    </citation>
    <scope>NUCLEOTIDE SEQUENCE [LARGE SCALE GENOMIC DNA]</scope>
    <source>
        <strain evidence="13">JGI_Cruoil_03_44_89</strain>
    </source>
</reference>
<feature type="binding site" evidence="11">
    <location>
        <position position="366"/>
    </location>
    <ligand>
        <name>Zn(2+)</name>
        <dbReference type="ChEBI" id="CHEBI:29105"/>
        <label>2</label>
    </ligand>
</feature>
<feature type="binding site" evidence="11">
    <location>
        <position position="397"/>
    </location>
    <ligand>
        <name>Zn(2+)</name>
        <dbReference type="ChEBI" id="CHEBI:29105"/>
        <label>1</label>
    </ligand>
</feature>
<gene>
    <name evidence="11 13" type="primary">priA</name>
    <name evidence="13" type="ORF">CH333_01330</name>
</gene>
<dbReference type="GO" id="GO:0006302">
    <property type="term" value="P:double-strand break repair"/>
    <property type="evidence" value="ECO:0007669"/>
    <property type="project" value="InterPro"/>
</dbReference>
<dbReference type="GO" id="GO:0006269">
    <property type="term" value="P:DNA replication, synthesis of primer"/>
    <property type="evidence" value="ECO:0007669"/>
    <property type="project" value="UniProtKB-KW"/>
</dbReference>
<dbReference type="PANTHER" id="PTHR30580">
    <property type="entry name" value="PRIMOSOMAL PROTEIN N"/>
    <property type="match status" value="1"/>
</dbReference>
<keyword evidence="9 11" id="KW-0238">DNA-binding</keyword>
<dbReference type="EMBL" id="NOZQ01000025">
    <property type="protein sequence ID" value="OYD17297.1"/>
    <property type="molecule type" value="Genomic_DNA"/>
</dbReference>
<dbReference type="Pfam" id="PF17764">
    <property type="entry name" value="PriA_3primeBD"/>
    <property type="match status" value="1"/>
</dbReference>
<evidence type="ECO:0000313" key="13">
    <source>
        <dbReference type="EMBL" id="OYD17297.1"/>
    </source>
</evidence>
<evidence type="ECO:0000256" key="3">
    <source>
        <dbReference type="ARBA" id="ARBA00022723"/>
    </source>
</evidence>
<dbReference type="Pfam" id="PF18074">
    <property type="entry name" value="PriA_C"/>
    <property type="match status" value="1"/>
</dbReference>
<sequence>MYAEVALAQGNFVYFLGDEFGWISPGCPVLVPFRNSTRMGIVVKVMATTTVEKVKSVKAALSEEPILGRGLISLSSIMAEYYGASQGKCIKLMLPPWVRERIKNGKPLVYESRVPDHRQAGKEPFEPKEQKLHPEVQNAISSHRFKTFLLFGEGRMDTYLASIECTLGEGREAIFLQSEIALTFGVVEKMRSKFGDCIAVLHSKLRQKERAILWEGIRRGNFGVCVGSMSAVFAPFPNLGLIIVDREDSDAYKAEQHPWHNVRDVAVMRAKIDKIPCILGSSTPSFESFYNAKRDKYELLHTGKTGRTLPVTIVDMHKEKTGALSRYLMKRTRETLDRGEKVVLFLPRKGYSQFCMCLDCGWIPYCPRCSVTLNYYKKGHKLKCHYCGYERPAPTMCENCGGIRFAYPGGGTERLEMTIKSAFRGARIIRMDKDILRTPAECERAYRDFKENGDILLGTQFVIRVPQPESVTLVGMISCDPILSFPDFRTSERVFSQIMKTKEMIKKGEIVLQTYNPQNPTFNYIKNDDYVSFYSEEFKKRRRFKLPPSSHLIRILSTSTEKEKAREFINGVAEELRKCGYQFLGASPCPIERIKGRWRYHILVKVSDPRKFFHNTSLPRAVSVEVDPRDMM</sequence>
<dbReference type="PROSITE" id="PS51192">
    <property type="entry name" value="HELICASE_ATP_BIND_1"/>
    <property type="match status" value="1"/>
</dbReference>
<dbReference type="InterPro" id="IPR041236">
    <property type="entry name" value="PriA_C"/>
</dbReference>
<keyword evidence="7 11" id="KW-0862">Zinc</keyword>
<evidence type="ECO:0000256" key="1">
    <source>
        <dbReference type="ARBA" id="ARBA00022515"/>
    </source>
</evidence>
<dbReference type="InterPro" id="IPR041222">
    <property type="entry name" value="PriA_3primeBD"/>
</dbReference>
<evidence type="ECO:0000256" key="8">
    <source>
        <dbReference type="ARBA" id="ARBA00022840"/>
    </source>
</evidence>
<feature type="binding site" evidence="11">
    <location>
        <position position="400"/>
    </location>
    <ligand>
        <name>Zn(2+)</name>
        <dbReference type="ChEBI" id="CHEBI:29105"/>
        <label>1</label>
    </ligand>
</feature>
<organism evidence="13 14">
    <name type="scientific">candidate division WOR-3 bacterium JGI_Cruoil_03_44_89</name>
    <dbReference type="NCBI Taxonomy" id="1973748"/>
    <lineage>
        <taxon>Bacteria</taxon>
        <taxon>Bacteria division WOR-3</taxon>
    </lineage>
</organism>
<dbReference type="GO" id="GO:1990077">
    <property type="term" value="C:primosome complex"/>
    <property type="evidence" value="ECO:0007669"/>
    <property type="project" value="UniProtKB-UniRule"/>
</dbReference>
<evidence type="ECO:0000256" key="7">
    <source>
        <dbReference type="ARBA" id="ARBA00022833"/>
    </source>
</evidence>
<dbReference type="InterPro" id="IPR014001">
    <property type="entry name" value="Helicase_ATP-bd"/>
</dbReference>
<dbReference type="HAMAP" id="MF_00983">
    <property type="entry name" value="PriA"/>
    <property type="match status" value="1"/>
</dbReference>
<dbReference type="Pfam" id="PF18319">
    <property type="entry name" value="Zn_ribbon_PriA"/>
    <property type="match status" value="1"/>
</dbReference>
<evidence type="ECO:0000256" key="6">
    <source>
        <dbReference type="ARBA" id="ARBA00022806"/>
    </source>
</evidence>
<proteinExistence type="inferred from homology"/>
<dbReference type="InterPro" id="IPR005259">
    <property type="entry name" value="PriA"/>
</dbReference>
<dbReference type="NCBIfam" id="TIGR00595">
    <property type="entry name" value="priA"/>
    <property type="match status" value="1"/>
</dbReference>
<keyword evidence="2 11" id="KW-0235">DNA replication</keyword>
<keyword evidence="8 11" id="KW-0067">ATP-binding</keyword>
<dbReference type="GO" id="GO:0016887">
    <property type="term" value="F:ATP hydrolysis activity"/>
    <property type="evidence" value="ECO:0007669"/>
    <property type="project" value="RHEA"/>
</dbReference>
<dbReference type="AlphaFoldDB" id="A0A235BZS7"/>
<dbReference type="InterPro" id="IPR027417">
    <property type="entry name" value="P-loop_NTPase"/>
</dbReference>
<comment type="catalytic activity">
    <reaction evidence="11">
        <text>Couples ATP hydrolysis with the unwinding of duplex DNA by translocating in the 3'-5' direction.</text>
        <dbReference type="EC" id="5.6.2.4"/>
    </reaction>
</comment>
<feature type="domain" description="Helicase ATP-binding" evidence="12">
    <location>
        <begin position="139"/>
        <end position="302"/>
    </location>
</feature>
<protein>
    <recommendedName>
        <fullName evidence="11">Replication restart protein PriA</fullName>
    </recommendedName>
    <alternativeName>
        <fullName evidence="11">ATP-dependent DNA helicase PriA</fullName>
        <ecNumber evidence="11">5.6.2.4</ecNumber>
    </alternativeName>
    <alternativeName>
        <fullName evidence="11">DNA 3'-5' helicase PriA</fullName>
    </alternativeName>
</protein>
<name>A0A235BZS7_UNCW3</name>
<dbReference type="GO" id="GO:0043138">
    <property type="term" value="F:3'-5' DNA helicase activity"/>
    <property type="evidence" value="ECO:0007669"/>
    <property type="project" value="UniProtKB-EC"/>
</dbReference>
<keyword evidence="6 11" id="KW-0347">Helicase</keyword>
<dbReference type="InterPro" id="IPR040498">
    <property type="entry name" value="PriA_CRR"/>
</dbReference>
<dbReference type="GO" id="GO:0006310">
    <property type="term" value="P:DNA recombination"/>
    <property type="evidence" value="ECO:0007669"/>
    <property type="project" value="InterPro"/>
</dbReference>
<dbReference type="GO" id="GO:0003677">
    <property type="term" value="F:DNA binding"/>
    <property type="evidence" value="ECO:0007669"/>
    <property type="project" value="UniProtKB-UniRule"/>
</dbReference>
<evidence type="ECO:0000256" key="2">
    <source>
        <dbReference type="ARBA" id="ARBA00022705"/>
    </source>
</evidence>
<evidence type="ECO:0000313" key="14">
    <source>
        <dbReference type="Proteomes" id="UP000215215"/>
    </source>
</evidence>
<comment type="similarity">
    <text evidence="11">Belongs to the helicase family. PriA subfamily.</text>
</comment>
<dbReference type="InterPro" id="IPR042115">
    <property type="entry name" value="PriA_3primeBD_sf"/>
</dbReference>
<evidence type="ECO:0000256" key="9">
    <source>
        <dbReference type="ARBA" id="ARBA00023125"/>
    </source>
</evidence>
<keyword evidence="1 11" id="KW-0639">Primosome</keyword>
<keyword evidence="4 11" id="KW-0547">Nucleotide-binding</keyword>
<dbReference type="GO" id="GO:0008270">
    <property type="term" value="F:zinc ion binding"/>
    <property type="evidence" value="ECO:0007669"/>
    <property type="project" value="UniProtKB-UniRule"/>
</dbReference>
<dbReference type="Gene3D" id="3.40.1440.60">
    <property type="entry name" value="PriA, 3(prime) DNA-binding domain"/>
    <property type="match status" value="1"/>
</dbReference>
<evidence type="ECO:0000256" key="11">
    <source>
        <dbReference type="HAMAP-Rule" id="MF_00983"/>
    </source>
</evidence>
<dbReference type="Gene3D" id="3.40.50.300">
    <property type="entry name" value="P-loop containing nucleotide triphosphate hydrolases"/>
    <property type="match status" value="1"/>
</dbReference>
<accession>A0A235BZS7</accession>
<feature type="binding site" evidence="11">
    <location>
        <position position="384"/>
    </location>
    <ligand>
        <name>Zn(2+)</name>
        <dbReference type="ChEBI" id="CHEBI:29105"/>
        <label>2</label>
    </ligand>
</feature>
<dbReference type="EC" id="5.6.2.4" evidence="11"/>
<feature type="binding site" evidence="11">
    <location>
        <position position="387"/>
    </location>
    <ligand>
        <name>Zn(2+)</name>
        <dbReference type="ChEBI" id="CHEBI:29105"/>
        <label>2</label>
    </ligand>
</feature>
<dbReference type="PANTHER" id="PTHR30580:SF0">
    <property type="entry name" value="PRIMOSOMAL PROTEIN N"/>
    <property type="match status" value="1"/>
</dbReference>
<keyword evidence="10 11" id="KW-0413">Isomerase</keyword>
<feature type="binding site" evidence="11">
    <location>
        <position position="369"/>
    </location>
    <ligand>
        <name>Zn(2+)</name>
        <dbReference type="ChEBI" id="CHEBI:29105"/>
        <label>2</label>
    </ligand>
</feature>
<dbReference type="GO" id="GO:0005524">
    <property type="term" value="F:ATP binding"/>
    <property type="evidence" value="ECO:0007669"/>
    <property type="project" value="UniProtKB-UniRule"/>
</dbReference>
<keyword evidence="5 11" id="KW-0378">Hydrolase</keyword>
<evidence type="ECO:0000256" key="10">
    <source>
        <dbReference type="ARBA" id="ARBA00023235"/>
    </source>
</evidence>
<evidence type="ECO:0000259" key="12">
    <source>
        <dbReference type="PROSITE" id="PS51192"/>
    </source>
</evidence>
<dbReference type="Proteomes" id="UP000215215">
    <property type="component" value="Unassembled WGS sequence"/>
</dbReference>